<organism evidence="2 3">
    <name type="scientific">Solibacillus faecavium</name>
    <dbReference type="NCBI Taxonomy" id="2762221"/>
    <lineage>
        <taxon>Bacteria</taxon>
        <taxon>Bacillati</taxon>
        <taxon>Bacillota</taxon>
        <taxon>Bacilli</taxon>
        <taxon>Bacillales</taxon>
        <taxon>Caryophanaceae</taxon>
        <taxon>Solibacillus</taxon>
    </lineage>
</organism>
<evidence type="ECO:0000313" key="2">
    <source>
        <dbReference type="EMBL" id="MBD8037786.1"/>
    </source>
</evidence>
<name>A0ABR8Y0Q5_9BACL</name>
<dbReference type="Gene3D" id="2.50.20.10">
    <property type="entry name" value="Lipoprotein localisation LolA/LolB/LppX"/>
    <property type="match status" value="1"/>
</dbReference>
<comment type="caution">
    <text evidence="2">The sequence shown here is derived from an EMBL/GenBank/DDBJ whole genome shotgun (WGS) entry which is preliminary data.</text>
</comment>
<dbReference type="InterPro" id="IPR052944">
    <property type="entry name" value="Sporulation_related"/>
</dbReference>
<dbReference type="EMBL" id="JACSPZ010000007">
    <property type="protein sequence ID" value="MBD8037786.1"/>
    <property type="molecule type" value="Genomic_DNA"/>
</dbReference>
<dbReference type="InterPro" id="IPR029046">
    <property type="entry name" value="LolA/LolB/LppX"/>
</dbReference>
<reference evidence="2 3" key="1">
    <citation type="submission" date="2020-08" db="EMBL/GenBank/DDBJ databases">
        <title>A Genomic Blueprint of the Chicken Gut Microbiome.</title>
        <authorList>
            <person name="Gilroy R."/>
            <person name="Ravi A."/>
            <person name="Getino M."/>
            <person name="Pursley I."/>
            <person name="Horton D.L."/>
            <person name="Alikhan N.-F."/>
            <person name="Baker D."/>
            <person name="Gharbi K."/>
            <person name="Hall N."/>
            <person name="Watson M."/>
            <person name="Adriaenssens E.M."/>
            <person name="Foster-Nyarko E."/>
            <person name="Jarju S."/>
            <person name="Secka A."/>
            <person name="Antonio M."/>
            <person name="Oren A."/>
            <person name="Chaudhuri R."/>
            <person name="La Ragione R.M."/>
            <person name="Hildebrand F."/>
            <person name="Pallen M.J."/>
        </authorList>
    </citation>
    <scope>NUCLEOTIDE SEQUENCE [LARGE SCALE GENOMIC DNA]</scope>
    <source>
        <strain evidence="2 3">A46</strain>
    </source>
</reference>
<dbReference type="SUPFAM" id="SSF89392">
    <property type="entry name" value="Prokaryotic lipoproteins and lipoprotein localization factors"/>
    <property type="match status" value="1"/>
</dbReference>
<keyword evidence="3" id="KW-1185">Reference proteome</keyword>
<proteinExistence type="predicted"/>
<gene>
    <name evidence="2" type="ORF">H9635_13635</name>
</gene>
<dbReference type="RefSeq" id="WP_191700869.1">
    <property type="nucleotide sequence ID" value="NZ_JACSPZ010000007.1"/>
</dbReference>
<keyword evidence="2" id="KW-0449">Lipoprotein</keyword>
<protein>
    <submittedName>
        <fullName evidence="2">Outer membrane lipoprotein carrier protein LolA</fullName>
    </submittedName>
</protein>
<dbReference type="PANTHER" id="PTHR37507">
    <property type="entry name" value="SPORULATION PROTEIN YDCC"/>
    <property type="match status" value="1"/>
</dbReference>
<feature type="signal peptide" evidence="1">
    <location>
        <begin position="1"/>
        <end position="17"/>
    </location>
</feature>
<evidence type="ECO:0000256" key="1">
    <source>
        <dbReference type="SAM" id="SignalP"/>
    </source>
</evidence>
<sequence length="345" mass="39092">MKRIILSSALILSLLLAACNDQVSYSPQEILETAMQETSELSSYYAEYTVDMGDEGTGETKHWEKNGKIRVETTDTNGEENFSINDGTSFISYTKSNNTAIVFELGDLGEGFEKISVKEQALRILEIIKNSHDITVGQDEKIAGHDTYHLIAKAKKPNTLIGDMEIWVDKKTWMTLKSVSKSGGLETTIEFQKFEPNAKIDDALFVADLPEDAIIQEEKVELPKQLTLEEATEKLGSFLIAPKSTGYTLESIEDLNVPQTNEIALRYFKNEEPQFTLSVFKPQAPFGEEEERIEVRGQEGTKMDMEVFRLLQWDENGLRYNIIFENPALTFEEVLELTEQMELTE</sequence>
<dbReference type="Proteomes" id="UP000619101">
    <property type="component" value="Unassembled WGS sequence"/>
</dbReference>
<dbReference type="PROSITE" id="PS51257">
    <property type="entry name" value="PROKAR_LIPOPROTEIN"/>
    <property type="match status" value="1"/>
</dbReference>
<evidence type="ECO:0000313" key="3">
    <source>
        <dbReference type="Proteomes" id="UP000619101"/>
    </source>
</evidence>
<dbReference type="PANTHER" id="PTHR37507:SF2">
    <property type="entry name" value="SPORULATION PROTEIN YDCC"/>
    <property type="match status" value="1"/>
</dbReference>
<accession>A0ABR8Y0Q5</accession>
<feature type="chain" id="PRO_5046108558" evidence="1">
    <location>
        <begin position="18"/>
        <end position="345"/>
    </location>
</feature>
<keyword evidence="1" id="KW-0732">Signal</keyword>